<dbReference type="InterPro" id="IPR009001">
    <property type="entry name" value="Transl_elong_EF1A/Init_IF2_C"/>
</dbReference>
<dbReference type="SUPFAM" id="SSF50465">
    <property type="entry name" value="EF-Tu/eEF-1alpha/eIF2-gamma C-terminal domain"/>
    <property type="match status" value="1"/>
</dbReference>
<evidence type="ECO:0000256" key="1">
    <source>
        <dbReference type="ARBA" id="ARBA00022741"/>
    </source>
</evidence>
<evidence type="ECO:0008006" key="4">
    <source>
        <dbReference type="Google" id="ProtNLM"/>
    </source>
</evidence>
<proteinExistence type="predicted"/>
<name>X0YCC5_9ZZZZ</name>
<keyword evidence="2" id="KW-0342">GTP-binding</keyword>
<gene>
    <name evidence="3" type="ORF">S01H1_76328</name>
</gene>
<evidence type="ECO:0000313" key="3">
    <source>
        <dbReference type="EMBL" id="GAG53510.1"/>
    </source>
</evidence>
<organism evidence="3">
    <name type="scientific">marine sediment metagenome</name>
    <dbReference type="NCBI Taxonomy" id="412755"/>
    <lineage>
        <taxon>unclassified sequences</taxon>
        <taxon>metagenomes</taxon>
        <taxon>ecological metagenomes</taxon>
    </lineage>
</organism>
<dbReference type="GO" id="GO:0005525">
    <property type="term" value="F:GTP binding"/>
    <property type="evidence" value="ECO:0007669"/>
    <property type="project" value="UniProtKB-KW"/>
</dbReference>
<sequence length="55" mass="6080">TVKLKLLNKKYLKSGDTGKVVMSFKYGSQVIGVDDKFVFREGRTKGIGTVTKIIS</sequence>
<reference evidence="3" key="1">
    <citation type="journal article" date="2014" name="Front. Microbiol.">
        <title>High frequency of phylogenetically diverse reductive dehalogenase-homologous genes in deep subseafloor sedimentary metagenomes.</title>
        <authorList>
            <person name="Kawai M."/>
            <person name="Futagami T."/>
            <person name="Toyoda A."/>
            <person name="Takaki Y."/>
            <person name="Nishi S."/>
            <person name="Hori S."/>
            <person name="Arai W."/>
            <person name="Tsubouchi T."/>
            <person name="Morono Y."/>
            <person name="Uchiyama I."/>
            <person name="Ito T."/>
            <person name="Fujiyama A."/>
            <person name="Inagaki F."/>
            <person name="Takami H."/>
        </authorList>
    </citation>
    <scope>NUCLEOTIDE SEQUENCE</scope>
    <source>
        <strain evidence="3">Expedition CK06-06</strain>
    </source>
</reference>
<keyword evidence="1" id="KW-0547">Nucleotide-binding</keyword>
<dbReference type="EMBL" id="BARS01051217">
    <property type="protein sequence ID" value="GAG53510.1"/>
    <property type="molecule type" value="Genomic_DNA"/>
</dbReference>
<comment type="caution">
    <text evidence="3">The sequence shown here is derived from an EMBL/GenBank/DDBJ whole genome shotgun (WGS) entry which is preliminary data.</text>
</comment>
<evidence type="ECO:0000256" key="2">
    <source>
        <dbReference type="ARBA" id="ARBA00023134"/>
    </source>
</evidence>
<accession>X0YCC5</accession>
<dbReference type="AlphaFoldDB" id="X0YCC5"/>
<feature type="non-terminal residue" evidence="3">
    <location>
        <position position="1"/>
    </location>
</feature>
<protein>
    <recommendedName>
        <fullName evidence="4">Translation elongation factor EFTu/EF1A C-terminal domain-containing protein</fullName>
    </recommendedName>
</protein>